<comment type="caution">
    <text evidence="5">The sequence shown here is derived from an EMBL/GenBank/DDBJ whole genome shotgun (WGS) entry which is preliminary data.</text>
</comment>
<dbReference type="PRINTS" id="PR00081">
    <property type="entry name" value="GDHRDH"/>
</dbReference>
<keyword evidence="6" id="KW-1185">Reference proteome</keyword>
<dbReference type="EMBL" id="JAJLJH010000005">
    <property type="protein sequence ID" value="MCK9687713.1"/>
    <property type="molecule type" value="Genomic_DNA"/>
</dbReference>
<dbReference type="Gene3D" id="3.40.50.720">
    <property type="entry name" value="NAD(P)-binding Rossmann-like Domain"/>
    <property type="match status" value="1"/>
</dbReference>
<dbReference type="InterPro" id="IPR036291">
    <property type="entry name" value="NAD(P)-bd_dom_sf"/>
</dbReference>
<organism evidence="5 6">
    <name type="scientific">Scleromatobacter humisilvae</name>
    <dbReference type="NCBI Taxonomy" id="2897159"/>
    <lineage>
        <taxon>Bacteria</taxon>
        <taxon>Pseudomonadati</taxon>
        <taxon>Pseudomonadota</taxon>
        <taxon>Betaproteobacteria</taxon>
        <taxon>Burkholderiales</taxon>
        <taxon>Sphaerotilaceae</taxon>
        <taxon>Scleromatobacter</taxon>
    </lineage>
</organism>
<evidence type="ECO:0000256" key="2">
    <source>
        <dbReference type="ARBA" id="ARBA00022490"/>
    </source>
</evidence>
<comment type="subcellular location">
    <subcellularLocation>
        <location evidence="1">Cytoplasm</location>
    </subcellularLocation>
</comment>
<dbReference type="AlphaFoldDB" id="A0A9X1YK74"/>
<dbReference type="PANTHER" id="PTHR44085">
    <property type="entry name" value="SEPIAPTERIN REDUCTASE"/>
    <property type="match status" value="1"/>
</dbReference>
<dbReference type="RefSeq" id="WP_275683750.1">
    <property type="nucleotide sequence ID" value="NZ_JAJLJH010000005.1"/>
</dbReference>
<gene>
    <name evidence="5" type="ORF">LPC04_18575</name>
</gene>
<dbReference type="SUPFAM" id="SSF51735">
    <property type="entry name" value="NAD(P)-binding Rossmann-fold domains"/>
    <property type="match status" value="1"/>
</dbReference>
<dbReference type="Pfam" id="PF00106">
    <property type="entry name" value="adh_short"/>
    <property type="match status" value="1"/>
</dbReference>
<dbReference type="InterPro" id="IPR051721">
    <property type="entry name" value="Biopterin_syn/organic_redct"/>
</dbReference>
<evidence type="ECO:0000256" key="1">
    <source>
        <dbReference type="ARBA" id="ARBA00004496"/>
    </source>
</evidence>
<dbReference type="InterPro" id="IPR002347">
    <property type="entry name" value="SDR_fam"/>
</dbReference>
<dbReference type="GO" id="GO:0006729">
    <property type="term" value="P:tetrahydrobiopterin biosynthetic process"/>
    <property type="evidence" value="ECO:0007669"/>
    <property type="project" value="TreeGrafter"/>
</dbReference>
<dbReference type="Proteomes" id="UP001139353">
    <property type="component" value="Unassembled WGS sequence"/>
</dbReference>
<evidence type="ECO:0000256" key="4">
    <source>
        <dbReference type="ARBA" id="ARBA00023002"/>
    </source>
</evidence>
<dbReference type="GO" id="GO:0005737">
    <property type="term" value="C:cytoplasm"/>
    <property type="evidence" value="ECO:0007669"/>
    <property type="project" value="UniProtKB-SubCell"/>
</dbReference>
<evidence type="ECO:0000256" key="3">
    <source>
        <dbReference type="ARBA" id="ARBA00022857"/>
    </source>
</evidence>
<protein>
    <submittedName>
        <fullName evidence="5">SDR family NAD(P)-dependent oxidoreductase</fullName>
    </submittedName>
</protein>
<dbReference type="GO" id="GO:0004757">
    <property type="term" value="F:sepiapterin reductase (NADP+) activity"/>
    <property type="evidence" value="ECO:0007669"/>
    <property type="project" value="TreeGrafter"/>
</dbReference>
<reference evidence="5" key="1">
    <citation type="submission" date="2021-11" db="EMBL/GenBank/DDBJ databases">
        <title>BS-T2-15 a new species belonging to the Comamonadaceae family isolated from the soil of a French oak forest.</title>
        <authorList>
            <person name="Mieszkin S."/>
            <person name="Alain K."/>
        </authorList>
    </citation>
    <scope>NUCLEOTIDE SEQUENCE</scope>
    <source>
        <strain evidence="5">BS-T2-15</strain>
    </source>
</reference>
<accession>A0A9X1YK74</accession>
<proteinExistence type="predicted"/>
<keyword evidence="3" id="KW-0521">NADP</keyword>
<evidence type="ECO:0000313" key="5">
    <source>
        <dbReference type="EMBL" id="MCK9687713.1"/>
    </source>
</evidence>
<name>A0A9X1YK74_9BURK</name>
<dbReference type="PANTHER" id="PTHR44085:SF2">
    <property type="entry name" value="SEPIAPTERIN REDUCTASE"/>
    <property type="match status" value="1"/>
</dbReference>
<keyword evidence="2" id="KW-0963">Cytoplasm</keyword>
<evidence type="ECO:0000313" key="6">
    <source>
        <dbReference type="Proteomes" id="UP001139353"/>
    </source>
</evidence>
<keyword evidence="4" id="KW-0560">Oxidoreductase</keyword>
<sequence length="254" mass="26258">MTAATLVILTGASRGLGEAMAAHYLAGGAFVLGLSRGQSAALKASGAGGLAQWPVDLSDPLPVAGRLAAWLADFERRAAGALPGRLRVIHNAALLSAPGNVAEADPADLARSLRIGIEAPVALTAAFLRATAHWAASDRRVLFVSSGLGRRPMAGSAAYCAQKAGLDHFARALALEEQARPHGARVASVAPGIIDTDMQKQLRGADPQRFPEAAKFDEFHRSGSLDSPATAAAKVIALLERDDYGSNPVTDVRG</sequence>